<dbReference type="Pfam" id="PF20330">
    <property type="entry name" value="DUF6625"/>
    <property type="match status" value="1"/>
</dbReference>
<dbReference type="RefSeq" id="WP_090148484.1">
    <property type="nucleotide sequence ID" value="NZ_FNAN01000005.1"/>
</dbReference>
<protein>
    <submittedName>
        <fullName evidence="1">Uncharacterized protein</fullName>
    </submittedName>
</protein>
<keyword evidence="2" id="KW-1185">Reference proteome</keyword>
<sequence>MKVAFIIPYFGKLPSNFDLWLKTCKANPEFNWLIVGDNKELPTDLADNVTYQYFKDMDALSQLINEKLGLNIRITRPYKLCDYKGLYGAIFSEYLVDYDFWGYCDMDMFFGKISNYLTPEVLDSYDVIQRWGHLTAIRNNEAGVKLYEKCFAYSDIETVLNWPMCQGTVERIMPYVALNEGLRCYYNQAWIADLNFEKFEFEVVGLKTDNYASQVFTWENGVTYRYFLNEGRILRDEFMYVHLQKRAIDILDNVTGDFVITPNGLYSKTKEISLADFVTDSQLKVRFDKRFKKMWNRIIMKRFRDTFFKGKLFIYLTYKRYISKLWASTPDITITKREQGTWEVVSQEAGLIS</sequence>
<dbReference type="Proteomes" id="UP000198748">
    <property type="component" value="Unassembled WGS sequence"/>
</dbReference>
<evidence type="ECO:0000313" key="1">
    <source>
        <dbReference type="EMBL" id="SDE43302.1"/>
    </source>
</evidence>
<organism evidence="1 2">
    <name type="scientific">Dyadobacter soli</name>
    <dbReference type="NCBI Taxonomy" id="659014"/>
    <lineage>
        <taxon>Bacteria</taxon>
        <taxon>Pseudomonadati</taxon>
        <taxon>Bacteroidota</taxon>
        <taxon>Cytophagia</taxon>
        <taxon>Cytophagales</taxon>
        <taxon>Spirosomataceae</taxon>
        <taxon>Dyadobacter</taxon>
    </lineage>
</organism>
<gene>
    <name evidence="1" type="ORF">SAMN04487996_10532</name>
</gene>
<accession>A0A1G7CVD0</accession>
<dbReference type="OrthoDB" id="1910631at2"/>
<name>A0A1G7CVD0_9BACT</name>
<proteinExistence type="predicted"/>
<reference evidence="2" key="1">
    <citation type="submission" date="2016-10" db="EMBL/GenBank/DDBJ databases">
        <authorList>
            <person name="Varghese N."/>
            <person name="Submissions S."/>
        </authorList>
    </citation>
    <scope>NUCLEOTIDE SEQUENCE [LARGE SCALE GENOMIC DNA]</scope>
    <source>
        <strain evidence="2">DSM 25329</strain>
    </source>
</reference>
<dbReference type="InterPro" id="IPR046733">
    <property type="entry name" value="DUF6625"/>
</dbReference>
<dbReference type="AlphaFoldDB" id="A0A1G7CVD0"/>
<dbReference type="EMBL" id="FNAN01000005">
    <property type="protein sequence ID" value="SDE43302.1"/>
    <property type="molecule type" value="Genomic_DNA"/>
</dbReference>
<evidence type="ECO:0000313" key="2">
    <source>
        <dbReference type="Proteomes" id="UP000198748"/>
    </source>
</evidence>